<name>A0A9Q0BMN7_9MUSC</name>
<protein>
    <submittedName>
        <fullName evidence="1">Uncharacterized protein</fullName>
    </submittedName>
</protein>
<dbReference type="AlphaFoldDB" id="A0A9Q0BMN7"/>
<dbReference type="EMBL" id="JAMKOV010000009">
    <property type="protein sequence ID" value="KAI8038117.1"/>
    <property type="molecule type" value="Genomic_DNA"/>
</dbReference>
<gene>
    <name evidence="1" type="ORF">M5D96_009158</name>
</gene>
<evidence type="ECO:0000313" key="1">
    <source>
        <dbReference type="EMBL" id="KAI8038117.1"/>
    </source>
</evidence>
<proteinExistence type="predicted"/>
<dbReference type="Proteomes" id="UP001059596">
    <property type="component" value="Unassembled WGS sequence"/>
</dbReference>
<keyword evidence="2" id="KW-1185">Reference proteome</keyword>
<comment type="caution">
    <text evidence="1">The sequence shown here is derived from an EMBL/GenBank/DDBJ whole genome shotgun (WGS) entry which is preliminary data.</text>
</comment>
<evidence type="ECO:0000313" key="2">
    <source>
        <dbReference type="Proteomes" id="UP001059596"/>
    </source>
</evidence>
<accession>A0A9Q0BMN7</accession>
<sequence>MKLSVKKLEAVTPSNGHAHLEHRPFLVASGAIYLRVMRGKIVNLHDNQKGRQLQRKKTSQSSEQDDVGIVTGIPLRLSSVRIVLLVRDPRGTMQSRRHRVW</sequence>
<feature type="non-terminal residue" evidence="1">
    <location>
        <position position="101"/>
    </location>
</feature>
<reference evidence="1" key="1">
    <citation type="journal article" date="2023" name="Genome Biol. Evol.">
        <title>Long-read-based Genome Assembly of Drosophila gunungcola Reveals Fewer Chemosensory Genes in Flower-breeding Species.</title>
        <authorList>
            <person name="Negi A."/>
            <person name="Liao B.Y."/>
            <person name="Yeh S.D."/>
        </authorList>
    </citation>
    <scope>NUCLEOTIDE SEQUENCE</scope>
    <source>
        <strain evidence="1">Sukarami</strain>
    </source>
</reference>
<organism evidence="1 2">
    <name type="scientific">Drosophila gunungcola</name>
    <name type="common">fruit fly</name>
    <dbReference type="NCBI Taxonomy" id="103775"/>
    <lineage>
        <taxon>Eukaryota</taxon>
        <taxon>Metazoa</taxon>
        <taxon>Ecdysozoa</taxon>
        <taxon>Arthropoda</taxon>
        <taxon>Hexapoda</taxon>
        <taxon>Insecta</taxon>
        <taxon>Pterygota</taxon>
        <taxon>Neoptera</taxon>
        <taxon>Endopterygota</taxon>
        <taxon>Diptera</taxon>
        <taxon>Brachycera</taxon>
        <taxon>Muscomorpha</taxon>
        <taxon>Ephydroidea</taxon>
        <taxon>Drosophilidae</taxon>
        <taxon>Drosophila</taxon>
        <taxon>Sophophora</taxon>
    </lineage>
</organism>